<evidence type="ECO:0000313" key="2">
    <source>
        <dbReference type="Proteomes" id="UP000295182"/>
    </source>
</evidence>
<accession>A0A4R2N8G7</accession>
<dbReference type="RefSeq" id="WP_241524930.1">
    <property type="nucleotide sequence ID" value="NZ_QXNC01000013.1"/>
</dbReference>
<protein>
    <submittedName>
        <fullName evidence="1">Uncharacterized protein</fullName>
    </submittedName>
</protein>
<gene>
    <name evidence="1" type="ORF">EV674_1135</name>
</gene>
<name>A0A4R2N8G7_9BURK</name>
<evidence type="ECO:0000313" key="1">
    <source>
        <dbReference type="EMBL" id="TCP17241.1"/>
    </source>
</evidence>
<keyword evidence="2" id="KW-1185">Reference proteome</keyword>
<reference evidence="1 2" key="1">
    <citation type="submission" date="2019-03" db="EMBL/GenBank/DDBJ databases">
        <title>Genomic Encyclopedia of Type Strains, Phase IV (KMG-IV): sequencing the most valuable type-strain genomes for metagenomic binning, comparative biology and taxonomic classification.</title>
        <authorList>
            <person name="Goeker M."/>
        </authorList>
    </citation>
    <scope>NUCLEOTIDE SEQUENCE [LARGE SCALE GENOMIC DNA]</scope>
    <source>
        <strain evidence="1 2">DSM 1837</strain>
    </source>
</reference>
<sequence length="175" mass="18559">MNLGQTTAQQAAAQAGLQAQSPALHAAVQRSRRLLHRRALVAAAASAVPVPGLDWAMDAALLSRLLPQINAQFGLTPEQLDQLTPHQREQVQKAVALVGSVLIGKFVTRDLVLKAVQTVGLRMTSKQVAKFVPLAGQAVSAALGYATLRYLGEQHIQDCVRVVQSAHLALPAPGQ</sequence>
<dbReference type="EMBL" id="SLXH01000013">
    <property type="protein sequence ID" value="TCP17241.1"/>
    <property type="molecule type" value="Genomic_DNA"/>
</dbReference>
<dbReference type="Proteomes" id="UP000295182">
    <property type="component" value="Unassembled WGS sequence"/>
</dbReference>
<organism evidence="1 2">
    <name type="scientific">Simplicispira metamorpha</name>
    <dbReference type="NCBI Taxonomy" id="80881"/>
    <lineage>
        <taxon>Bacteria</taxon>
        <taxon>Pseudomonadati</taxon>
        <taxon>Pseudomonadota</taxon>
        <taxon>Betaproteobacteria</taxon>
        <taxon>Burkholderiales</taxon>
        <taxon>Comamonadaceae</taxon>
        <taxon>Simplicispira</taxon>
    </lineage>
</organism>
<comment type="caution">
    <text evidence="1">The sequence shown here is derived from an EMBL/GenBank/DDBJ whole genome shotgun (WGS) entry which is preliminary data.</text>
</comment>
<dbReference type="AlphaFoldDB" id="A0A4R2N8G7"/>
<proteinExistence type="predicted"/>